<keyword evidence="2" id="KW-1185">Reference proteome</keyword>
<sequence length="137" mass="15999">MYEIADCVYILSIYLSTKEDAILLVNLEHGRVKELKRQEDMEKILQRLKVCSVLSENPTWKKSIKDVSRPSVQRCLLRRLWRSRPPVGGGRRLDENEKSGLVGVVADSLVEWWVVGWWLGRGCLIRECEDRREKSED</sequence>
<evidence type="ECO:0000313" key="1">
    <source>
        <dbReference type="EMBL" id="KAI3684914.1"/>
    </source>
</evidence>
<protein>
    <submittedName>
        <fullName evidence="1">Uncharacterized protein</fullName>
    </submittedName>
</protein>
<reference evidence="1 2" key="2">
    <citation type="journal article" date="2022" name="Mol. Ecol. Resour.">
        <title>The genomes of chicory, endive, great burdock and yacon provide insights into Asteraceae paleo-polyploidization history and plant inulin production.</title>
        <authorList>
            <person name="Fan W."/>
            <person name="Wang S."/>
            <person name="Wang H."/>
            <person name="Wang A."/>
            <person name="Jiang F."/>
            <person name="Liu H."/>
            <person name="Zhao H."/>
            <person name="Xu D."/>
            <person name="Zhang Y."/>
        </authorList>
    </citation>
    <scope>NUCLEOTIDE SEQUENCE [LARGE SCALE GENOMIC DNA]</scope>
    <source>
        <strain evidence="2">cv. Niubang</strain>
    </source>
</reference>
<evidence type="ECO:0000313" key="2">
    <source>
        <dbReference type="Proteomes" id="UP001055879"/>
    </source>
</evidence>
<name>A0ACB8YGN4_ARCLA</name>
<dbReference type="Proteomes" id="UP001055879">
    <property type="component" value="Linkage Group LG12"/>
</dbReference>
<proteinExistence type="predicted"/>
<comment type="caution">
    <text evidence="1">The sequence shown here is derived from an EMBL/GenBank/DDBJ whole genome shotgun (WGS) entry which is preliminary data.</text>
</comment>
<gene>
    <name evidence="1" type="ORF">L6452_34143</name>
</gene>
<dbReference type="EMBL" id="CM042058">
    <property type="protein sequence ID" value="KAI3684914.1"/>
    <property type="molecule type" value="Genomic_DNA"/>
</dbReference>
<accession>A0ACB8YGN4</accession>
<reference evidence="2" key="1">
    <citation type="journal article" date="2022" name="Mol. Ecol. Resour.">
        <title>The genomes of chicory, endive, great burdock and yacon provide insights into Asteraceae palaeo-polyploidization history and plant inulin production.</title>
        <authorList>
            <person name="Fan W."/>
            <person name="Wang S."/>
            <person name="Wang H."/>
            <person name="Wang A."/>
            <person name="Jiang F."/>
            <person name="Liu H."/>
            <person name="Zhao H."/>
            <person name="Xu D."/>
            <person name="Zhang Y."/>
        </authorList>
    </citation>
    <scope>NUCLEOTIDE SEQUENCE [LARGE SCALE GENOMIC DNA]</scope>
    <source>
        <strain evidence="2">cv. Niubang</strain>
    </source>
</reference>
<organism evidence="1 2">
    <name type="scientific">Arctium lappa</name>
    <name type="common">Greater burdock</name>
    <name type="synonym">Lappa major</name>
    <dbReference type="NCBI Taxonomy" id="4217"/>
    <lineage>
        <taxon>Eukaryota</taxon>
        <taxon>Viridiplantae</taxon>
        <taxon>Streptophyta</taxon>
        <taxon>Embryophyta</taxon>
        <taxon>Tracheophyta</taxon>
        <taxon>Spermatophyta</taxon>
        <taxon>Magnoliopsida</taxon>
        <taxon>eudicotyledons</taxon>
        <taxon>Gunneridae</taxon>
        <taxon>Pentapetalae</taxon>
        <taxon>asterids</taxon>
        <taxon>campanulids</taxon>
        <taxon>Asterales</taxon>
        <taxon>Asteraceae</taxon>
        <taxon>Carduoideae</taxon>
        <taxon>Cardueae</taxon>
        <taxon>Arctiinae</taxon>
        <taxon>Arctium</taxon>
    </lineage>
</organism>